<feature type="domain" description="PIG-P" evidence="6">
    <location>
        <begin position="25"/>
        <end position="146"/>
    </location>
</feature>
<sequence>MDPTSPRSPLAQLTKPEQRKSRAPEFYGFVAWSSTYTLFILYVLWALLPDTWIVYLGIEWYPNREWAILLPAYSVVLILLTYFTYWALALYNTPDLDELSTITDTHAHIPSISPMPTANPYLSAAVPDAIPAPFDIPIGLVNRVLYAGPPALRAKRE</sequence>
<dbReference type="PANTHER" id="PTHR46346">
    <property type="entry name" value="PHOSPHATIDYLINOSITOL N-ACETYLGLUCOSAMINYLTRANSFERASE SUBUNIT P"/>
    <property type="match status" value="1"/>
</dbReference>
<dbReference type="InterPro" id="IPR052263">
    <property type="entry name" value="GPI_Anchor_Biosynth"/>
</dbReference>
<keyword evidence="3 5" id="KW-1133">Transmembrane helix</keyword>
<dbReference type="GO" id="GO:0006506">
    <property type="term" value="P:GPI anchor biosynthetic process"/>
    <property type="evidence" value="ECO:0007669"/>
    <property type="project" value="TreeGrafter"/>
</dbReference>
<feature type="transmembrane region" description="Helical" evidence="5">
    <location>
        <begin position="68"/>
        <end position="91"/>
    </location>
</feature>
<dbReference type="GO" id="GO:0005783">
    <property type="term" value="C:endoplasmic reticulum"/>
    <property type="evidence" value="ECO:0007669"/>
    <property type="project" value="TreeGrafter"/>
</dbReference>
<name>A0A286U6P5_9AGAM</name>
<evidence type="ECO:0000256" key="5">
    <source>
        <dbReference type="SAM" id="Phobius"/>
    </source>
</evidence>
<keyword evidence="4 5" id="KW-0472">Membrane</keyword>
<reference evidence="7 8" key="1">
    <citation type="journal article" date="2017" name="Mol. Ecol.">
        <title>Comparative and population genomic landscape of Phellinus noxius: A hypervariable fungus causing root rot in trees.</title>
        <authorList>
            <person name="Chung C.L."/>
            <person name="Lee T.J."/>
            <person name="Akiba M."/>
            <person name="Lee H.H."/>
            <person name="Kuo T.H."/>
            <person name="Liu D."/>
            <person name="Ke H.M."/>
            <person name="Yokoi T."/>
            <person name="Roa M.B."/>
            <person name="Lu M.J."/>
            <person name="Chang Y.Y."/>
            <person name="Ann P.J."/>
            <person name="Tsai J.N."/>
            <person name="Chen C.Y."/>
            <person name="Tzean S.S."/>
            <person name="Ota Y."/>
            <person name="Hattori T."/>
            <person name="Sahashi N."/>
            <person name="Liou R.F."/>
            <person name="Kikuchi T."/>
            <person name="Tsai I.J."/>
        </authorList>
    </citation>
    <scope>NUCLEOTIDE SEQUENCE [LARGE SCALE GENOMIC DNA]</scope>
    <source>
        <strain evidence="7 8">FFPRI411160</strain>
    </source>
</reference>
<proteinExistence type="predicted"/>
<evidence type="ECO:0000256" key="3">
    <source>
        <dbReference type="ARBA" id="ARBA00022989"/>
    </source>
</evidence>
<evidence type="ECO:0000313" key="7">
    <source>
        <dbReference type="EMBL" id="PAV15199.1"/>
    </source>
</evidence>
<evidence type="ECO:0000256" key="2">
    <source>
        <dbReference type="ARBA" id="ARBA00022692"/>
    </source>
</evidence>
<keyword evidence="8" id="KW-1185">Reference proteome</keyword>
<keyword evidence="2 5" id="KW-0812">Transmembrane</keyword>
<gene>
    <name evidence="7" type="ORF">PNOK_0896000</name>
</gene>
<dbReference type="PANTHER" id="PTHR46346:SF1">
    <property type="entry name" value="PHOSPHATIDYLINOSITOL N-ACETYLGLUCOSAMINYLTRANSFERASE SUBUNIT P"/>
    <property type="match status" value="1"/>
</dbReference>
<dbReference type="OrthoDB" id="690928at2759"/>
<dbReference type="InterPro" id="IPR013717">
    <property type="entry name" value="PIG-P"/>
</dbReference>
<dbReference type="InParanoid" id="A0A286U6P5"/>
<evidence type="ECO:0000256" key="1">
    <source>
        <dbReference type="ARBA" id="ARBA00004141"/>
    </source>
</evidence>
<organism evidence="7 8">
    <name type="scientific">Pyrrhoderma noxium</name>
    <dbReference type="NCBI Taxonomy" id="2282107"/>
    <lineage>
        <taxon>Eukaryota</taxon>
        <taxon>Fungi</taxon>
        <taxon>Dikarya</taxon>
        <taxon>Basidiomycota</taxon>
        <taxon>Agaricomycotina</taxon>
        <taxon>Agaricomycetes</taxon>
        <taxon>Hymenochaetales</taxon>
        <taxon>Hymenochaetaceae</taxon>
        <taxon>Pyrrhoderma</taxon>
    </lineage>
</organism>
<comment type="caution">
    <text evidence="7">The sequence shown here is derived from an EMBL/GenBank/DDBJ whole genome shotgun (WGS) entry which is preliminary data.</text>
</comment>
<dbReference type="STRING" id="2282107.A0A286U6P5"/>
<evidence type="ECO:0000313" key="8">
    <source>
        <dbReference type="Proteomes" id="UP000217199"/>
    </source>
</evidence>
<evidence type="ECO:0000259" key="6">
    <source>
        <dbReference type="Pfam" id="PF08510"/>
    </source>
</evidence>
<dbReference type="Proteomes" id="UP000217199">
    <property type="component" value="Unassembled WGS sequence"/>
</dbReference>
<dbReference type="AlphaFoldDB" id="A0A286U6P5"/>
<comment type="subcellular location">
    <subcellularLocation>
        <location evidence="1">Membrane</location>
        <topology evidence="1">Multi-pass membrane protein</topology>
    </subcellularLocation>
</comment>
<dbReference type="Pfam" id="PF08510">
    <property type="entry name" value="PIG-P"/>
    <property type="match status" value="1"/>
</dbReference>
<dbReference type="EMBL" id="NBII01000010">
    <property type="protein sequence ID" value="PAV15199.1"/>
    <property type="molecule type" value="Genomic_DNA"/>
</dbReference>
<feature type="transmembrane region" description="Helical" evidence="5">
    <location>
        <begin position="26"/>
        <end position="48"/>
    </location>
</feature>
<protein>
    <submittedName>
        <fullName evidence="7">PIG-P-domain-containing</fullName>
    </submittedName>
</protein>
<evidence type="ECO:0000256" key="4">
    <source>
        <dbReference type="ARBA" id="ARBA00023136"/>
    </source>
</evidence>
<dbReference type="GO" id="GO:0016020">
    <property type="term" value="C:membrane"/>
    <property type="evidence" value="ECO:0007669"/>
    <property type="project" value="UniProtKB-SubCell"/>
</dbReference>
<accession>A0A286U6P5</accession>